<comment type="subcellular location">
    <subcellularLocation>
        <location evidence="1">Membrane</location>
        <topology evidence="1">Multi-pass membrane protein</topology>
    </subcellularLocation>
</comment>
<feature type="transmembrane region" description="Helical" evidence="6">
    <location>
        <begin position="304"/>
        <end position="325"/>
    </location>
</feature>
<evidence type="ECO:0000256" key="2">
    <source>
        <dbReference type="ARBA" id="ARBA00022692"/>
    </source>
</evidence>
<evidence type="ECO:0000256" key="1">
    <source>
        <dbReference type="ARBA" id="ARBA00004141"/>
    </source>
</evidence>
<protein>
    <submittedName>
        <fullName evidence="8">Solute carrier family 35 member G1</fullName>
    </submittedName>
</protein>
<evidence type="ECO:0000313" key="8">
    <source>
        <dbReference type="EMBL" id="CAB3266250.1"/>
    </source>
</evidence>
<feature type="transmembrane region" description="Helical" evidence="6">
    <location>
        <begin position="249"/>
        <end position="268"/>
    </location>
</feature>
<feature type="region of interest" description="Disordered" evidence="5">
    <location>
        <begin position="1"/>
        <end position="25"/>
    </location>
</feature>
<proteinExistence type="evidence at transcript level"/>
<dbReference type="InterPro" id="IPR037185">
    <property type="entry name" value="EmrE-like"/>
</dbReference>
<evidence type="ECO:0000256" key="5">
    <source>
        <dbReference type="SAM" id="MobiDB-lite"/>
    </source>
</evidence>
<keyword evidence="4 6" id="KW-0472">Membrane</keyword>
<reference evidence="8" key="1">
    <citation type="submission" date="2020-04" db="EMBL/GenBank/DDBJ databases">
        <authorList>
            <person name="Neveu A P."/>
        </authorList>
    </citation>
    <scope>NUCLEOTIDE SEQUENCE</scope>
    <source>
        <tissue evidence="8">Whole embryo</tissue>
    </source>
</reference>
<dbReference type="GO" id="GO:0016020">
    <property type="term" value="C:membrane"/>
    <property type="evidence" value="ECO:0007669"/>
    <property type="project" value="UniProtKB-SubCell"/>
</dbReference>
<dbReference type="PANTHER" id="PTHR22911:SF6">
    <property type="entry name" value="SOLUTE CARRIER FAMILY 35 MEMBER G1"/>
    <property type="match status" value="1"/>
</dbReference>
<dbReference type="InterPro" id="IPR000620">
    <property type="entry name" value="EamA_dom"/>
</dbReference>
<evidence type="ECO:0000256" key="3">
    <source>
        <dbReference type="ARBA" id="ARBA00022989"/>
    </source>
</evidence>
<keyword evidence="2 6" id="KW-0812">Transmembrane</keyword>
<dbReference type="SUPFAM" id="SSF103481">
    <property type="entry name" value="Multidrug resistance efflux transporter EmrE"/>
    <property type="match status" value="2"/>
</dbReference>
<dbReference type="Pfam" id="PF00892">
    <property type="entry name" value="EamA"/>
    <property type="match status" value="2"/>
</dbReference>
<feature type="domain" description="EamA" evidence="7">
    <location>
        <begin position="189"/>
        <end position="320"/>
    </location>
</feature>
<feature type="transmembrane region" description="Helical" evidence="6">
    <location>
        <begin position="187"/>
        <end position="208"/>
    </location>
</feature>
<feature type="transmembrane region" description="Helical" evidence="6">
    <location>
        <begin position="30"/>
        <end position="51"/>
    </location>
</feature>
<feature type="compositionally biased region" description="Polar residues" evidence="5">
    <location>
        <begin position="1"/>
        <end position="12"/>
    </location>
</feature>
<name>A0A6F9DTA9_9ASCI</name>
<feature type="transmembrane region" description="Helical" evidence="6">
    <location>
        <begin position="143"/>
        <end position="172"/>
    </location>
</feature>
<accession>A0A6F9DTA9</accession>
<evidence type="ECO:0000259" key="7">
    <source>
        <dbReference type="Pfam" id="PF00892"/>
    </source>
</evidence>
<dbReference type="EMBL" id="LR790388">
    <property type="protein sequence ID" value="CAB3266250.1"/>
    <property type="molecule type" value="mRNA"/>
</dbReference>
<dbReference type="AlphaFoldDB" id="A0A6F9DTA9"/>
<feature type="transmembrane region" description="Helical" evidence="6">
    <location>
        <begin position="280"/>
        <end position="298"/>
    </location>
</feature>
<dbReference type="PANTHER" id="PTHR22911">
    <property type="entry name" value="ACYL-MALONYL CONDENSING ENZYME-RELATED"/>
    <property type="match status" value="1"/>
</dbReference>
<sequence length="335" mass="36369">MGDSPKSGSSEVISAKGEPTEDKKEENKRLIPPFVGFGILCCIFSSVMVALNSLVVKMISSIDAIQITASRCYVQLLILLPFATYRTCTTGQSFVGPKGSFWFLVLRGLAGSTGAMCEHQAIVRLPVGDAVTISFTNTIFTMLFACLCLGESLTILDGFLCVLTLTGVFLMAKPPFLMGTAEFDTEVLIGILFGITRAVLLAITYIIVRKLARTPPMLNIIYYSIIGSITTTILTAATGSFRFPCWSDLPFVFVMGLIGVLGQLGMTIGLKYERAGTFSVVRAFQIVLIFILQVIVLHDIPTTLSLIGASLIFATVLIIAVRKLYNQKRKSNKSD</sequence>
<feature type="domain" description="EamA" evidence="7">
    <location>
        <begin position="37"/>
        <end position="171"/>
    </location>
</feature>
<organism evidence="8">
    <name type="scientific">Phallusia mammillata</name>
    <dbReference type="NCBI Taxonomy" id="59560"/>
    <lineage>
        <taxon>Eukaryota</taxon>
        <taxon>Metazoa</taxon>
        <taxon>Chordata</taxon>
        <taxon>Tunicata</taxon>
        <taxon>Ascidiacea</taxon>
        <taxon>Phlebobranchia</taxon>
        <taxon>Ascidiidae</taxon>
        <taxon>Phallusia</taxon>
    </lineage>
</organism>
<keyword evidence="3 6" id="KW-1133">Transmembrane helix</keyword>
<feature type="transmembrane region" description="Helical" evidence="6">
    <location>
        <begin position="220"/>
        <end position="243"/>
    </location>
</feature>
<evidence type="ECO:0000256" key="4">
    <source>
        <dbReference type="ARBA" id="ARBA00023136"/>
    </source>
</evidence>
<evidence type="ECO:0000256" key="6">
    <source>
        <dbReference type="SAM" id="Phobius"/>
    </source>
</evidence>
<gene>
    <name evidence="8" type="primary">Slc35g1-003</name>
</gene>